<keyword evidence="5" id="KW-0812">Transmembrane</keyword>
<comment type="caution">
    <text evidence="12">The sequence shown here is derived from an EMBL/GenBank/DDBJ whole genome shotgun (WGS) entry which is preliminary data.</text>
</comment>
<evidence type="ECO:0000313" key="12">
    <source>
        <dbReference type="EMBL" id="KAL1539397.1"/>
    </source>
</evidence>
<protein>
    <submittedName>
        <fullName evidence="12">Uncharacterized protein</fullName>
    </submittedName>
</protein>
<evidence type="ECO:0000256" key="2">
    <source>
        <dbReference type="ARBA" id="ARBA00009592"/>
    </source>
</evidence>
<dbReference type="Pfam" id="PF00560">
    <property type="entry name" value="LRR_1"/>
    <property type="match status" value="2"/>
</dbReference>
<keyword evidence="6" id="KW-0677">Repeat</keyword>
<evidence type="ECO:0000256" key="1">
    <source>
        <dbReference type="ARBA" id="ARBA00004251"/>
    </source>
</evidence>
<keyword evidence="8" id="KW-0472">Membrane</keyword>
<evidence type="ECO:0000313" key="13">
    <source>
        <dbReference type="Proteomes" id="UP001567538"/>
    </source>
</evidence>
<evidence type="ECO:0000256" key="9">
    <source>
        <dbReference type="ARBA" id="ARBA00023170"/>
    </source>
</evidence>
<keyword evidence="10" id="KW-0325">Glycoprotein</keyword>
<evidence type="ECO:0000256" key="7">
    <source>
        <dbReference type="ARBA" id="ARBA00022989"/>
    </source>
</evidence>
<evidence type="ECO:0000256" key="4">
    <source>
        <dbReference type="ARBA" id="ARBA00022614"/>
    </source>
</evidence>
<gene>
    <name evidence="12" type="ORF">AAHA92_28020</name>
</gene>
<keyword evidence="9" id="KW-0675">Receptor</keyword>
<dbReference type="EMBL" id="JBEAFC010000010">
    <property type="protein sequence ID" value="KAL1539397.1"/>
    <property type="molecule type" value="Genomic_DNA"/>
</dbReference>
<feature type="signal peptide" evidence="11">
    <location>
        <begin position="1"/>
        <end position="18"/>
    </location>
</feature>
<keyword evidence="13" id="KW-1185">Reference proteome</keyword>
<comment type="similarity">
    <text evidence="2">Belongs to the RLP family.</text>
</comment>
<keyword evidence="7" id="KW-1133">Transmembrane helix</keyword>
<keyword evidence="3" id="KW-1003">Cell membrane</keyword>
<dbReference type="Gene3D" id="3.80.10.10">
    <property type="entry name" value="Ribonuclease Inhibitor"/>
    <property type="match status" value="2"/>
</dbReference>
<keyword evidence="11" id="KW-0732">Signal</keyword>
<dbReference type="Proteomes" id="UP001567538">
    <property type="component" value="Unassembled WGS sequence"/>
</dbReference>
<dbReference type="SUPFAM" id="SSF52058">
    <property type="entry name" value="L domain-like"/>
    <property type="match status" value="1"/>
</dbReference>
<dbReference type="InterPro" id="IPR032675">
    <property type="entry name" value="LRR_dom_sf"/>
</dbReference>
<dbReference type="GO" id="GO:0005886">
    <property type="term" value="C:plasma membrane"/>
    <property type="evidence" value="ECO:0007669"/>
    <property type="project" value="UniProtKB-SubCell"/>
</dbReference>
<evidence type="ECO:0000256" key="5">
    <source>
        <dbReference type="ARBA" id="ARBA00022692"/>
    </source>
</evidence>
<accession>A0ABD1G5Q9</accession>
<evidence type="ECO:0000256" key="8">
    <source>
        <dbReference type="ARBA" id="ARBA00023136"/>
    </source>
</evidence>
<comment type="subcellular location">
    <subcellularLocation>
        <location evidence="1">Cell membrane</location>
        <topology evidence="1">Single-pass type I membrane protein</topology>
    </subcellularLocation>
</comment>
<evidence type="ECO:0000256" key="6">
    <source>
        <dbReference type="ARBA" id="ARBA00022737"/>
    </source>
</evidence>
<dbReference type="PANTHER" id="PTHR27004:SF454">
    <property type="entry name" value="RECEPTOR-LIKE PROTEIN 30"/>
    <property type="match status" value="1"/>
</dbReference>
<feature type="chain" id="PRO_5044826517" evidence="11">
    <location>
        <begin position="19"/>
        <end position="183"/>
    </location>
</feature>
<dbReference type="AlphaFoldDB" id="A0ABD1G5Q9"/>
<sequence length="183" mass="20605">MTFLTSLLVVIDLSGLIGLAPMIQFPSSPAMETRSLRQQIRGPPYWLGSIPGSTRNLIGMRMLDLQSNRLSLDEPESITKLSNLEQLDCLKELDLSNNSLSKRIPSSITRLRAISIIYLDNNQLEIEIYEEFGFELQQPRLQAASSTGKNATSMESLKLQKNHLTGKIADDFLKFKNLLRPLK</sequence>
<keyword evidence="4" id="KW-0433">Leucine-rich repeat</keyword>
<proteinExistence type="inferred from homology"/>
<evidence type="ECO:0000256" key="10">
    <source>
        <dbReference type="ARBA" id="ARBA00023180"/>
    </source>
</evidence>
<organism evidence="12 13">
    <name type="scientific">Salvia divinorum</name>
    <name type="common">Maria pastora</name>
    <name type="synonym">Diviner's sage</name>
    <dbReference type="NCBI Taxonomy" id="28513"/>
    <lineage>
        <taxon>Eukaryota</taxon>
        <taxon>Viridiplantae</taxon>
        <taxon>Streptophyta</taxon>
        <taxon>Embryophyta</taxon>
        <taxon>Tracheophyta</taxon>
        <taxon>Spermatophyta</taxon>
        <taxon>Magnoliopsida</taxon>
        <taxon>eudicotyledons</taxon>
        <taxon>Gunneridae</taxon>
        <taxon>Pentapetalae</taxon>
        <taxon>asterids</taxon>
        <taxon>lamiids</taxon>
        <taxon>Lamiales</taxon>
        <taxon>Lamiaceae</taxon>
        <taxon>Nepetoideae</taxon>
        <taxon>Mentheae</taxon>
        <taxon>Salviinae</taxon>
        <taxon>Salvia</taxon>
        <taxon>Salvia subgen. Calosphace</taxon>
    </lineage>
</organism>
<dbReference type="InterPro" id="IPR001611">
    <property type="entry name" value="Leu-rich_rpt"/>
</dbReference>
<evidence type="ECO:0000256" key="3">
    <source>
        <dbReference type="ARBA" id="ARBA00022475"/>
    </source>
</evidence>
<reference evidence="12 13" key="1">
    <citation type="submission" date="2024-06" db="EMBL/GenBank/DDBJ databases">
        <title>A chromosome level genome sequence of Diviner's sage (Salvia divinorum).</title>
        <authorList>
            <person name="Ford S.A."/>
            <person name="Ro D.-K."/>
            <person name="Ness R.W."/>
            <person name="Phillips M.A."/>
        </authorList>
    </citation>
    <scope>NUCLEOTIDE SEQUENCE [LARGE SCALE GENOMIC DNA]</scope>
    <source>
        <strain evidence="12">SAF-2024a</strain>
        <tissue evidence="12">Leaf</tissue>
    </source>
</reference>
<name>A0ABD1G5Q9_SALDI</name>
<evidence type="ECO:0000256" key="11">
    <source>
        <dbReference type="SAM" id="SignalP"/>
    </source>
</evidence>
<dbReference type="PANTHER" id="PTHR27004">
    <property type="entry name" value="RECEPTOR-LIKE PROTEIN 12 ISOFORM X1"/>
    <property type="match status" value="1"/>
</dbReference>